<protein>
    <recommendedName>
        <fullName evidence="4">P2X purinoceptor 7</fullName>
    </recommendedName>
</protein>
<dbReference type="PANTHER" id="PTHR36981:SF1">
    <property type="entry name" value="P2X PURINORECEPTOR 7 INTRACELLULAR DOMAIN-CONTAINING PROTEIN"/>
    <property type="match status" value="1"/>
</dbReference>
<dbReference type="AlphaFoldDB" id="A0A210PK45"/>
<proteinExistence type="predicted"/>
<evidence type="ECO:0000256" key="1">
    <source>
        <dbReference type="SAM" id="MobiDB-lite"/>
    </source>
</evidence>
<evidence type="ECO:0008006" key="4">
    <source>
        <dbReference type="Google" id="ProtNLM"/>
    </source>
</evidence>
<organism evidence="2 3">
    <name type="scientific">Mizuhopecten yessoensis</name>
    <name type="common">Japanese scallop</name>
    <name type="synonym">Patinopecten yessoensis</name>
    <dbReference type="NCBI Taxonomy" id="6573"/>
    <lineage>
        <taxon>Eukaryota</taxon>
        <taxon>Metazoa</taxon>
        <taxon>Spiralia</taxon>
        <taxon>Lophotrochozoa</taxon>
        <taxon>Mollusca</taxon>
        <taxon>Bivalvia</taxon>
        <taxon>Autobranchia</taxon>
        <taxon>Pteriomorphia</taxon>
        <taxon>Pectinida</taxon>
        <taxon>Pectinoidea</taxon>
        <taxon>Pectinidae</taxon>
        <taxon>Mizuhopecten</taxon>
    </lineage>
</organism>
<accession>A0A210PK45</accession>
<dbReference type="OrthoDB" id="5798249at2759"/>
<name>A0A210PK45_MIZYE</name>
<gene>
    <name evidence="2" type="ORF">KP79_PYT18954</name>
</gene>
<dbReference type="Proteomes" id="UP000242188">
    <property type="component" value="Unassembled WGS sequence"/>
</dbReference>
<dbReference type="EMBL" id="NEDP02076369">
    <property type="protein sequence ID" value="OWF36776.1"/>
    <property type="molecule type" value="Genomic_DNA"/>
</dbReference>
<sequence>MEIDPSENDVEFTVAPYQFEPILVATDAESEDITTSEEESESDSAAGNEAHVRQVDQWCDCGHCEQMPTDLECRCCCSFNLCQYKMEQDNIKCITEHEGFQVNCLNRHVLELSFYEYLDNYGPIGDEEPGHE</sequence>
<evidence type="ECO:0000313" key="3">
    <source>
        <dbReference type="Proteomes" id="UP000242188"/>
    </source>
</evidence>
<dbReference type="PANTHER" id="PTHR36981">
    <property type="entry name" value="ZGC:195170"/>
    <property type="match status" value="1"/>
</dbReference>
<reference evidence="2 3" key="1">
    <citation type="journal article" date="2017" name="Nat. Ecol. Evol.">
        <title>Scallop genome provides insights into evolution of bilaterian karyotype and development.</title>
        <authorList>
            <person name="Wang S."/>
            <person name="Zhang J."/>
            <person name="Jiao W."/>
            <person name="Li J."/>
            <person name="Xun X."/>
            <person name="Sun Y."/>
            <person name="Guo X."/>
            <person name="Huan P."/>
            <person name="Dong B."/>
            <person name="Zhang L."/>
            <person name="Hu X."/>
            <person name="Sun X."/>
            <person name="Wang J."/>
            <person name="Zhao C."/>
            <person name="Wang Y."/>
            <person name="Wang D."/>
            <person name="Huang X."/>
            <person name="Wang R."/>
            <person name="Lv J."/>
            <person name="Li Y."/>
            <person name="Zhang Z."/>
            <person name="Liu B."/>
            <person name="Lu W."/>
            <person name="Hui Y."/>
            <person name="Liang J."/>
            <person name="Zhou Z."/>
            <person name="Hou R."/>
            <person name="Li X."/>
            <person name="Liu Y."/>
            <person name="Li H."/>
            <person name="Ning X."/>
            <person name="Lin Y."/>
            <person name="Zhao L."/>
            <person name="Xing Q."/>
            <person name="Dou J."/>
            <person name="Li Y."/>
            <person name="Mao J."/>
            <person name="Guo H."/>
            <person name="Dou H."/>
            <person name="Li T."/>
            <person name="Mu C."/>
            <person name="Jiang W."/>
            <person name="Fu Q."/>
            <person name="Fu X."/>
            <person name="Miao Y."/>
            <person name="Liu J."/>
            <person name="Yu Q."/>
            <person name="Li R."/>
            <person name="Liao H."/>
            <person name="Li X."/>
            <person name="Kong Y."/>
            <person name="Jiang Z."/>
            <person name="Chourrout D."/>
            <person name="Li R."/>
            <person name="Bao Z."/>
        </authorList>
    </citation>
    <scope>NUCLEOTIDE SEQUENCE [LARGE SCALE GENOMIC DNA]</scope>
    <source>
        <strain evidence="2 3">PY_sf001</strain>
    </source>
</reference>
<feature type="region of interest" description="Disordered" evidence="1">
    <location>
        <begin position="26"/>
        <end position="49"/>
    </location>
</feature>
<comment type="caution">
    <text evidence="2">The sequence shown here is derived from an EMBL/GenBank/DDBJ whole genome shotgun (WGS) entry which is preliminary data.</text>
</comment>
<evidence type="ECO:0000313" key="2">
    <source>
        <dbReference type="EMBL" id="OWF36776.1"/>
    </source>
</evidence>
<keyword evidence="3" id="KW-1185">Reference proteome</keyword>
<feature type="compositionally biased region" description="Acidic residues" evidence="1">
    <location>
        <begin position="28"/>
        <end position="42"/>
    </location>
</feature>